<name>A0A4R6VIG3_9HYPH</name>
<accession>A0A4R6VIG3</accession>
<reference evidence="2 3" key="1">
    <citation type="submission" date="2019-03" db="EMBL/GenBank/DDBJ databases">
        <title>Genomic Encyclopedia of Type Strains, Phase III (KMG-III): the genomes of soil and plant-associated and newly described type strains.</title>
        <authorList>
            <person name="Whitman W."/>
        </authorList>
    </citation>
    <scope>NUCLEOTIDE SEQUENCE [LARGE SCALE GENOMIC DNA]</scope>
    <source>
        <strain evidence="2 3">CGMCC 1.7002</strain>
    </source>
</reference>
<dbReference type="PANTHER" id="PTHR36974:SF1">
    <property type="entry name" value="DOXX FAMILY MEMBRANE PROTEIN"/>
    <property type="match status" value="1"/>
</dbReference>
<keyword evidence="3" id="KW-1185">Reference proteome</keyword>
<gene>
    <name evidence="2" type="ORF">ATL17_2569</name>
</gene>
<dbReference type="PANTHER" id="PTHR36974">
    <property type="entry name" value="MEMBRANE PROTEIN-RELATED"/>
    <property type="match status" value="1"/>
</dbReference>
<keyword evidence="1" id="KW-0812">Transmembrane</keyword>
<evidence type="ECO:0000313" key="2">
    <source>
        <dbReference type="EMBL" id="TDQ61472.1"/>
    </source>
</evidence>
<proteinExistence type="predicted"/>
<dbReference type="OrthoDB" id="327939at2"/>
<sequence>MVFDELLAGLAPFKNLIFLTLALLGPLLFFHIGQLFGLERRYEPQFWGRLGLCLFLFMTASAHFTDPMAMAVMLPEFVPFREYIVVLTGFLEIGLGLAVLYNPVTRLMGWAIIAMLIGFLPANIYAALNYIPFGGAEMGPAYLLVRVPYQAFLAGFAFWTTQTGQHASTKRFGQLA</sequence>
<feature type="transmembrane region" description="Helical" evidence="1">
    <location>
        <begin position="50"/>
        <end position="74"/>
    </location>
</feature>
<feature type="transmembrane region" description="Helical" evidence="1">
    <location>
        <begin position="140"/>
        <end position="161"/>
    </location>
</feature>
<keyword evidence="1" id="KW-1133">Transmembrane helix</keyword>
<dbReference type="AlphaFoldDB" id="A0A4R6VIG3"/>
<protein>
    <submittedName>
        <fullName evidence="2">Putative membrane protein</fullName>
    </submittedName>
</protein>
<dbReference type="Proteomes" id="UP000295391">
    <property type="component" value="Unassembled WGS sequence"/>
</dbReference>
<dbReference type="EMBL" id="SNYR01000003">
    <property type="protein sequence ID" value="TDQ61472.1"/>
    <property type="molecule type" value="Genomic_DNA"/>
</dbReference>
<keyword evidence="1" id="KW-0472">Membrane</keyword>
<feature type="transmembrane region" description="Helical" evidence="1">
    <location>
        <begin position="107"/>
        <end position="128"/>
    </location>
</feature>
<organism evidence="2 3">
    <name type="scientific">Maritalea mobilis</name>
    <dbReference type="NCBI Taxonomy" id="483324"/>
    <lineage>
        <taxon>Bacteria</taxon>
        <taxon>Pseudomonadati</taxon>
        <taxon>Pseudomonadota</taxon>
        <taxon>Alphaproteobacteria</taxon>
        <taxon>Hyphomicrobiales</taxon>
        <taxon>Devosiaceae</taxon>
        <taxon>Maritalea</taxon>
    </lineage>
</organism>
<feature type="transmembrane region" description="Helical" evidence="1">
    <location>
        <begin position="16"/>
        <end position="38"/>
    </location>
</feature>
<comment type="caution">
    <text evidence="2">The sequence shown here is derived from an EMBL/GenBank/DDBJ whole genome shotgun (WGS) entry which is preliminary data.</text>
</comment>
<dbReference type="RefSeq" id="WP_133573193.1">
    <property type="nucleotide sequence ID" value="NZ_SNYR01000003.1"/>
</dbReference>
<feature type="transmembrane region" description="Helical" evidence="1">
    <location>
        <begin position="80"/>
        <end position="100"/>
    </location>
</feature>
<evidence type="ECO:0000313" key="3">
    <source>
        <dbReference type="Proteomes" id="UP000295391"/>
    </source>
</evidence>
<evidence type="ECO:0000256" key="1">
    <source>
        <dbReference type="SAM" id="Phobius"/>
    </source>
</evidence>